<gene>
    <name evidence="3" type="ORF">J2I46_21515</name>
</gene>
<proteinExistence type="predicted"/>
<organism evidence="3 4">
    <name type="scientific">Fibrella forsythiae</name>
    <dbReference type="NCBI Taxonomy" id="2817061"/>
    <lineage>
        <taxon>Bacteria</taxon>
        <taxon>Pseudomonadati</taxon>
        <taxon>Bacteroidota</taxon>
        <taxon>Cytophagia</taxon>
        <taxon>Cytophagales</taxon>
        <taxon>Spirosomataceae</taxon>
        <taxon>Fibrella</taxon>
    </lineage>
</organism>
<evidence type="ECO:0000313" key="4">
    <source>
        <dbReference type="Proteomes" id="UP000664628"/>
    </source>
</evidence>
<dbReference type="InterPro" id="IPR035985">
    <property type="entry name" value="Ubiquitin-activating_enz"/>
</dbReference>
<dbReference type="Pfam" id="PF14461">
    <property type="entry name" value="Prok-E2_B"/>
    <property type="match status" value="1"/>
</dbReference>
<comment type="caution">
    <text evidence="3">The sequence shown here is derived from an EMBL/GenBank/DDBJ whole genome shotgun (WGS) entry which is preliminary data.</text>
</comment>
<sequence>MQRHKIETIISELEANGTLRQATLIRDSSEKGVFVFTGKVTVSGQQIGLGIMLLPTFPRSLPLIFLEDGSEFKELPHVLANKVICYHHSEGTILDEDRPSEIITWAIDKTVRVLADGKAGLNLGDFADEFESYWGLVSKEPIINLVNSVAKSQELKLFRNNQASYLAKSAQDVAGYLHLNLDEVAKKFPTVEQATLFVLPQGSQIIPPRSEDPFWTPDDLKRAVQPALNALSIKQQRQFIKVNNAKRGTMLFALPRPSGGYSLFCVTYDSPKGYHPFSEFGKNAKLCPLKVYREEASYVLPRGGGQSRLRSKKVLLIGCGSLGGHVAHELVRAGVMNVTAVDSDKMSLDNTFRHVLGNAYRDRPKATALSEELRRKFPYVHVTAFDKTIEELVESGHVRFDSFDLVISSLGSPTTEIWINRQLKSKTPGLFGWVEPLGIGGHALLTQPATSGCFRCLYSSEDEEDKLINRAAFAGKNQWFGKSLSGCGQLHTPYGSLDAVRTAALIVQLAIEHLTGKEQKSSLVSWKGDAADFLEQGFELADRFNVSTDKLVQARHAFATPVCPVCGNSANLT</sequence>
<evidence type="ECO:0000313" key="3">
    <source>
        <dbReference type="EMBL" id="MBO0951179.1"/>
    </source>
</evidence>
<feature type="domain" description="THIF-type NAD/FAD binding fold" evidence="1">
    <location>
        <begin position="304"/>
        <end position="517"/>
    </location>
</feature>
<keyword evidence="3" id="KW-0808">Transferase</keyword>
<dbReference type="PANTHER" id="PTHR10953">
    <property type="entry name" value="UBIQUITIN-ACTIVATING ENZYME E1"/>
    <property type="match status" value="1"/>
</dbReference>
<dbReference type="SUPFAM" id="SSF69572">
    <property type="entry name" value="Activating enzymes of the ubiquitin-like proteins"/>
    <property type="match status" value="1"/>
</dbReference>
<keyword evidence="3" id="KW-0548">Nucleotidyltransferase</keyword>
<dbReference type="InterPro" id="IPR000594">
    <property type="entry name" value="ThiF_NAD_FAD-bd"/>
</dbReference>
<dbReference type="Pfam" id="PF00899">
    <property type="entry name" value="ThiF"/>
    <property type="match status" value="1"/>
</dbReference>
<dbReference type="InterPro" id="IPR045886">
    <property type="entry name" value="ThiF/MoeB/HesA"/>
</dbReference>
<keyword evidence="4" id="KW-1185">Reference proteome</keyword>
<name>A0ABS3JPP2_9BACT</name>
<dbReference type="Gene3D" id="3.40.50.720">
    <property type="entry name" value="NAD(P)-binding Rossmann-like Domain"/>
    <property type="match status" value="1"/>
</dbReference>
<dbReference type="PANTHER" id="PTHR10953:SF102">
    <property type="entry name" value="ADENYLYLTRANSFERASE AND SULFURTRANSFERASE MOCS3"/>
    <property type="match status" value="1"/>
</dbReference>
<feature type="domain" description="Prokaryotic E2 family B" evidence="2">
    <location>
        <begin position="24"/>
        <end position="136"/>
    </location>
</feature>
<evidence type="ECO:0000259" key="1">
    <source>
        <dbReference type="Pfam" id="PF00899"/>
    </source>
</evidence>
<dbReference type="Proteomes" id="UP000664628">
    <property type="component" value="Unassembled WGS sequence"/>
</dbReference>
<evidence type="ECO:0000259" key="2">
    <source>
        <dbReference type="Pfam" id="PF14461"/>
    </source>
</evidence>
<accession>A0ABS3JPP2</accession>
<dbReference type="GO" id="GO:0016779">
    <property type="term" value="F:nucleotidyltransferase activity"/>
    <property type="evidence" value="ECO:0007669"/>
    <property type="project" value="UniProtKB-KW"/>
</dbReference>
<dbReference type="EMBL" id="JAFMYW010000007">
    <property type="protein sequence ID" value="MBO0951179.1"/>
    <property type="molecule type" value="Genomic_DNA"/>
</dbReference>
<dbReference type="InterPro" id="IPR032701">
    <property type="entry name" value="Prok-E2_B_dom"/>
</dbReference>
<protein>
    <submittedName>
        <fullName evidence="3">ThiF family adenylyltransferase</fullName>
    </submittedName>
</protein>
<dbReference type="RefSeq" id="WP_207331134.1">
    <property type="nucleotide sequence ID" value="NZ_JAFMYW010000007.1"/>
</dbReference>
<reference evidence="3 4" key="1">
    <citation type="submission" date="2021-03" db="EMBL/GenBank/DDBJ databases">
        <title>Fibrella sp. HMF5405 genome sequencing and assembly.</title>
        <authorList>
            <person name="Kang H."/>
            <person name="Kim H."/>
            <person name="Bae S."/>
            <person name="Joh K."/>
        </authorList>
    </citation>
    <scope>NUCLEOTIDE SEQUENCE [LARGE SCALE GENOMIC DNA]</scope>
    <source>
        <strain evidence="3 4">HMF5405</strain>
    </source>
</reference>